<comment type="caution">
    <text evidence="1">The sequence shown here is derived from an EMBL/GenBank/DDBJ whole genome shotgun (WGS) entry which is preliminary data.</text>
</comment>
<protein>
    <submittedName>
        <fullName evidence="1">Uncharacterized protein</fullName>
    </submittedName>
</protein>
<evidence type="ECO:0000313" key="1">
    <source>
        <dbReference type="EMBL" id="OPJ68133.1"/>
    </source>
</evidence>
<proteinExistence type="predicted"/>
<reference evidence="1 2" key="1">
    <citation type="submission" date="2016-02" db="EMBL/GenBank/DDBJ databases">
        <title>Band-tailed pigeon sequencing and assembly.</title>
        <authorList>
            <person name="Soares A.E."/>
            <person name="Novak B.J."/>
            <person name="Rice E.S."/>
            <person name="O'Connell B."/>
            <person name="Chang D."/>
            <person name="Weber S."/>
            <person name="Shapiro B."/>
        </authorList>
    </citation>
    <scope>NUCLEOTIDE SEQUENCE [LARGE SCALE GENOMIC DNA]</scope>
    <source>
        <strain evidence="1">BTP2013</strain>
        <tissue evidence="1">Blood</tissue>
    </source>
</reference>
<sequence length="92" mass="10254">MSNLKDSFLVAEEVVFLITIFWKHCADVLYFCMCKSDLCTSPVSLVLDLNSLISSAARKLFLFAKFAPPWQVDAARNTRRAQEQPRGSAAPG</sequence>
<accession>A0A1V4J7C8</accession>
<keyword evidence="2" id="KW-1185">Reference proteome</keyword>
<evidence type="ECO:0000313" key="2">
    <source>
        <dbReference type="Proteomes" id="UP000190648"/>
    </source>
</evidence>
<name>A0A1V4J7C8_PATFA</name>
<gene>
    <name evidence="1" type="ORF">AV530_013663</name>
</gene>
<dbReference type="AlphaFoldDB" id="A0A1V4J7C8"/>
<dbReference type="EMBL" id="LSYS01008642">
    <property type="protein sequence ID" value="OPJ68133.1"/>
    <property type="molecule type" value="Genomic_DNA"/>
</dbReference>
<organism evidence="1 2">
    <name type="scientific">Patagioenas fasciata monilis</name>
    <dbReference type="NCBI Taxonomy" id="372326"/>
    <lineage>
        <taxon>Eukaryota</taxon>
        <taxon>Metazoa</taxon>
        <taxon>Chordata</taxon>
        <taxon>Craniata</taxon>
        <taxon>Vertebrata</taxon>
        <taxon>Euteleostomi</taxon>
        <taxon>Archelosauria</taxon>
        <taxon>Archosauria</taxon>
        <taxon>Dinosauria</taxon>
        <taxon>Saurischia</taxon>
        <taxon>Theropoda</taxon>
        <taxon>Coelurosauria</taxon>
        <taxon>Aves</taxon>
        <taxon>Neognathae</taxon>
        <taxon>Neoaves</taxon>
        <taxon>Columbimorphae</taxon>
        <taxon>Columbiformes</taxon>
        <taxon>Columbidae</taxon>
        <taxon>Patagioenas</taxon>
    </lineage>
</organism>
<dbReference type="Proteomes" id="UP000190648">
    <property type="component" value="Unassembled WGS sequence"/>
</dbReference>